<feature type="transmembrane region" description="Helical" evidence="5">
    <location>
        <begin position="173"/>
        <end position="194"/>
    </location>
</feature>
<proteinExistence type="predicted"/>
<dbReference type="HOGENOM" id="CLU_025028_3_1_1"/>
<dbReference type="InterPro" id="IPR012404">
    <property type="entry name" value="UCP036436"/>
</dbReference>
<keyword evidence="4 5" id="KW-0472">Membrane</keyword>
<dbReference type="PANTHER" id="PTHR13146">
    <property type="match status" value="1"/>
</dbReference>
<dbReference type="InterPro" id="IPR000620">
    <property type="entry name" value="EamA_dom"/>
</dbReference>
<dbReference type="PANTHER" id="PTHR13146:SF0">
    <property type="entry name" value="SOLUTE CARRIER FAMILY 35 MEMBER F6"/>
    <property type="match status" value="1"/>
</dbReference>
<feature type="transmembrane region" description="Helical" evidence="5">
    <location>
        <begin position="148"/>
        <end position="166"/>
    </location>
</feature>
<keyword evidence="9" id="KW-1185">Reference proteome</keyword>
<dbReference type="Pfam" id="PF00892">
    <property type="entry name" value="EamA"/>
    <property type="match status" value="1"/>
</dbReference>
<feature type="transmembrane region" description="Helical" evidence="5">
    <location>
        <begin position="312"/>
        <end position="332"/>
    </location>
</feature>
<dbReference type="STRING" id="684364.F4P3U3"/>
<feature type="signal peptide" evidence="6">
    <location>
        <begin position="1"/>
        <end position="21"/>
    </location>
</feature>
<gene>
    <name evidence="8" type="ORF">BATDEDRAFT_11429</name>
</gene>
<accession>F4P3U3</accession>
<organism evidence="8 9">
    <name type="scientific">Batrachochytrium dendrobatidis (strain JAM81 / FGSC 10211)</name>
    <name type="common">Frog chytrid fungus</name>
    <dbReference type="NCBI Taxonomy" id="684364"/>
    <lineage>
        <taxon>Eukaryota</taxon>
        <taxon>Fungi</taxon>
        <taxon>Fungi incertae sedis</taxon>
        <taxon>Chytridiomycota</taxon>
        <taxon>Chytridiomycota incertae sedis</taxon>
        <taxon>Chytridiomycetes</taxon>
        <taxon>Rhizophydiales</taxon>
        <taxon>Rhizophydiales incertae sedis</taxon>
        <taxon>Batrachochytrium</taxon>
    </lineage>
</organism>
<dbReference type="PIRSF" id="PIRSF036436">
    <property type="entry name" value="UCP036436"/>
    <property type="match status" value="1"/>
</dbReference>
<feature type="transmembrane region" description="Helical" evidence="5">
    <location>
        <begin position="271"/>
        <end position="292"/>
    </location>
</feature>
<dbReference type="EMBL" id="GL882884">
    <property type="protein sequence ID" value="EGF80279.1"/>
    <property type="molecule type" value="Genomic_DNA"/>
</dbReference>
<feature type="chain" id="PRO_5003319764" description="EamA domain-containing protein" evidence="6">
    <location>
        <begin position="22"/>
        <end position="409"/>
    </location>
</feature>
<dbReference type="InterPro" id="IPR037185">
    <property type="entry name" value="EmrE-like"/>
</dbReference>
<evidence type="ECO:0000313" key="8">
    <source>
        <dbReference type="EMBL" id="EGF80279.1"/>
    </source>
</evidence>
<dbReference type="FunCoup" id="F4P3U3">
    <property type="interactions" value="99"/>
</dbReference>
<feature type="transmembrane region" description="Helical" evidence="5">
    <location>
        <begin position="49"/>
        <end position="70"/>
    </location>
</feature>
<evidence type="ECO:0000259" key="7">
    <source>
        <dbReference type="Pfam" id="PF00892"/>
    </source>
</evidence>
<dbReference type="Proteomes" id="UP000007241">
    <property type="component" value="Unassembled WGS sequence"/>
</dbReference>
<evidence type="ECO:0000313" key="9">
    <source>
        <dbReference type="Proteomes" id="UP000007241"/>
    </source>
</evidence>
<dbReference type="InParanoid" id="F4P3U3"/>
<keyword evidence="3 5" id="KW-1133">Transmembrane helix</keyword>
<evidence type="ECO:0000256" key="1">
    <source>
        <dbReference type="ARBA" id="ARBA00004141"/>
    </source>
</evidence>
<keyword evidence="2 5" id="KW-0812">Transmembrane</keyword>
<protein>
    <recommendedName>
        <fullName evidence="7">EamA domain-containing protein</fullName>
    </recommendedName>
</protein>
<evidence type="ECO:0000256" key="2">
    <source>
        <dbReference type="ARBA" id="ARBA00022692"/>
    </source>
</evidence>
<dbReference type="GeneID" id="18236573"/>
<dbReference type="AlphaFoldDB" id="F4P3U3"/>
<dbReference type="SUPFAM" id="SSF103481">
    <property type="entry name" value="Multidrug resistance efflux transporter EmrE"/>
    <property type="match status" value="1"/>
</dbReference>
<evidence type="ECO:0000256" key="3">
    <source>
        <dbReference type="ARBA" id="ARBA00022989"/>
    </source>
</evidence>
<name>F4P3U3_BATDJ</name>
<sequence>MKQSLLLFLVVGMLFTGTINTLLNKLQDLTCVAHCDDPDKSRRHYFEQPLWQTLNMFIGEAACLLVYYGAVVNHVQTSVFDETSPLVSPQTSSNEELSYTAANITPESTREPLKGWLNILFLFPTLCDLTSTTFMNVGLIFISASIYQMLRGSVVLFTGTLSVLFLGRRHPLYRWFSLVTVFAGVAIVGLSGVMTPGTTPPVYSNSSTLAESFLLADVTALESVEQPSGYALGIFLVVIAQTFTALQFVLEEKIMAKYEVPAIKAVGLEGFFGLACTAIGMPILHYTLGVHGEPGNYFDMYVGYHMVVDNPQVLWAGIGIVFSIAFFNWFGLSVTRNISATSRSTIDTCRTLFIWMASLALQWETFKWLQVVGFAVLIYGTFVFNDVIQPPSCIPAATPEHPEEHVHAE</sequence>
<feature type="domain" description="EamA" evidence="7">
    <location>
        <begin position="108"/>
        <end position="188"/>
    </location>
</feature>
<feature type="transmembrane region" description="Helical" evidence="5">
    <location>
        <begin position="119"/>
        <end position="142"/>
    </location>
</feature>
<dbReference type="OrthoDB" id="29773at2759"/>
<feature type="transmembrane region" description="Helical" evidence="5">
    <location>
        <begin position="230"/>
        <end position="250"/>
    </location>
</feature>
<evidence type="ECO:0000256" key="4">
    <source>
        <dbReference type="ARBA" id="ARBA00023136"/>
    </source>
</evidence>
<dbReference type="GO" id="GO:0016020">
    <property type="term" value="C:membrane"/>
    <property type="evidence" value="ECO:0000318"/>
    <property type="project" value="GO_Central"/>
</dbReference>
<evidence type="ECO:0000256" key="6">
    <source>
        <dbReference type="SAM" id="SignalP"/>
    </source>
</evidence>
<dbReference type="RefSeq" id="XP_006678853.1">
    <property type="nucleotide sequence ID" value="XM_006678790.1"/>
</dbReference>
<dbReference type="OMA" id="FIYKHNV"/>
<evidence type="ECO:0000256" key="5">
    <source>
        <dbReference type="SAM" id="Phobius"/>
    </source>
</evidence>
<reference evidence="8 9" key="1">
    <citation type="submission" date="2009-12" db="EMBL/GenBank/DDBJ databases">
        <title>The draft genome of Batrachochytrium dendrobatidis.</title>
        <authorList>
            <consortium name="US DOE Joint Genome Institute (JGI-PGF)"/>
            <person name="Kuo A."/>
            <person name="Salamov A."/>
            <person name="Schmutz J."/>
            <person name="Lucas S."/>
            <person name="Pitluck S."/>
            <person name="Rosenblum E."/>
            <person name="Stajich J."/>
            <person name="Eisen M."/>
            <person name="Grigoriev I.V."/>
        </authorList>
    </citation>
    <scope>NUCLEOTIDE SEQUENCE [LARGE SCALE GENOMIC DNA]</scope>
    <source>
        <strain evidence="9">JAM81 / FGSC 10211</strain>
    </source>
</reference>
<comment type="subcellular location">
    <subcellularLocation>
        <location evidence="1">Membrane</location>
        <topology evidence="1">Multi-pass membrane protein</topology>
    </subcellularLocation>
</comment>
<keyword evidence="6" id="KW-0732">Signal</keyword>